<dbReference type="GO" id="GO:0008270">
    <property type="term" value="F:zinc ion binding"/>
    <property type="evidence" value="ECO:0007669"/>
    <property type="project" value="TreeGrafter"/>
</dbReference>
<dbReference type="GO" id="GO:0046870">
    <property type="term" value="F:cadmium ion binding"/>
    <property type="evidence" value="ECO:0007669"/>
    <property type="project" value="TreeGrafter"/>
</dbReference>
<dbReference type="Pfam" id="PF02151">
    <property type="entry name" value="UVR"/>
    <property type="match status" value="1"/>
</dbReference>
<gene>
    <name evidence="3" type="ORF">BPP43_06590</name>
</gene>
<feature type="coiled-coil region" evidence="1">
    <location>
        <begin position="124"/>
        <end position="151"/>
    </location>
</feature>
<accession>A0A3B6VKZ2</accession>
<dbReference type="AlphaFoldDB" id="A0A3B6VKZ2"/>
<evidence type="ECO:0000256" key="1">
    <source>
        <dbReference type="SAM" id="Coils"/>
    </source>
</evidence>
<dbReference type="KEGG" id="bpip:BPP43_06590"/>
<dbReference type="Proteomes" id="UP000010793">
    <property type="component" value="Chromosome"/>
</dbReference>
<reference evidence="3 4" key="1">
    <citation type="journal article" date="2013" name="Genome Announc.">
        <title>Complete Genome Sequence of the Porcine Strain Brachyspira pilosicoli P43/6/78(T.).</title>
        <authorList>
            <person name="Lin C."/>
            <person name="den Bakker H.C."/>
            <person name="Suzuki H."/>
            <person name="Lefebure T."/>
            <person name="Ponnala L."/>
            <person name="Sun Q."/>
            <person name="Stanhope M.J."/>
            <person name="Wiedmann M."/>
            <person name="Duhamel G.E."/>
        </authorList>
    </citation>
    <scope>NUCLEOTIDE SEQUENCE [LARGE SCALE GENOMIC DNA]</scope>
    <source>
        <strain evidence="3 4">P43/6/78</strain>
    </source>
</reference>
<feature type="domain" description="UVR" evidence="2">
    <location>
        <begin position="135"/>
        <end position="169"/>
    </location>
</feature>
<dbReference type="PANTHER" id="PTHR38430:SF1">
    <property type="entry name" value="PROTEIN-ARGININE KINASE ACTIVATOR PROTEIN"/>
    <property type="match status" value="1"/>
</dbReference>
<name>A0A3B6VKZ2_BRAPL</name>
<dbReference type="GO" id="GO:1990169">
    <property type="term" value="P:stress response to copper ion"/>
    <property type="evidence" value="ECO:0007669"/>
    <property type="project" value="TreeGrafter"/>
</dbReference>
<dbReference type="PANTHER" id="PTHR38430">
    <property type="entry name" value="PROTEIN-ARGININE KINASE ACTIVATOR PROTEIN"/>
    <property type="match status" value="1"/>
</dbReference>
<dbReference type="EMBL" id="CP002873">
    <property type="protein sequence ID" value="AGA66556.1"/>
    <property type="molecule type" value="Genomic_DNA"/>
</dbReference>
<sequence length="185" mass="21694">MSCNICGKNLAVLHIKESIGNKKYEMHICEECEKKMNIMEKCIELEFNNLHTIFPESKPVVDIKKKSVKRPKLKDKICPSCGYSLREFKKTGIMSCPQCYENFSKSIAKYVRKIHTYNKHLGRVANKNLTNRDIEEKIKQYEATMDMLIKIENYEEASIIKNKIENLKQTLNIKETLSENKDVRR</sequence>
<dbReference type="InterPro" id="IPR025542">
    <property type="entry name" value="YacH"/>
</dbReference>
<dbReference type="GO" id="GO:0005507">
    <property type="term" value="F:copper ion binding"/>
    <property type="evidence" value="ECO:0007669"/>
    <property type="project" value="TreeGrafter"/>
</dbReference>
<dbReference type="GeneID" id="56440280"/>
<keyword evidence="4" id="KW-1185">Reference proteome</keyword>
<organism evidence="3 4">
    <name type="scientific">Brachyspira pilosicoli P43/6/78</name>
    <dbReference type="NCBI Taxonomy" id="1042417"/>
    <lineage>
        <taxon>Bacteria</taxon>
        <taxon>Pseudomonadati</taxon>
        <taxon>Spirochaetota</taxon>
        <taxon>Spirochaetia</taxon>
        <taxon>Brachyspirales</taxon>
        <taxon>Brachyspiraceae</taxon>
        <taxon>Brachyspira</taxon>
    </lineage>
</organism>
<dbReference type="RefSeq" id="WP_015274473.1">
    <property type="nucleotide sequence ID" value="NC_019908.1"/>
</dbReference>
<dbReference type="InterPro" id="IPR001943">
    <property type="entry name" value="UVR_dom"/>
</dbReference>
<dbReference type="GO" id="GO:0050897">
    <property type="term" value="F:cobalt ion binding"/>
    <property type="evidence" value="ECO:0007669"/>
    <property type="project" value="TreeGrafter"/>
</dbReference>
<evidence type="ECO:0000259" key="2">
    <source>
        <dbReference type="Pfam" id="PF02151"/>
    </source>
</evidence>
<dbReference type="GO" id="GO:1990170">
    <property type="term" value="P:stress response to cadmium ion"/>
    <property type="evidence" value="ECO:0007669"/>
    <property type="project" value="TreeGrafter"/>
</dbReference>
<proteinExistence type="predicted"/>
<dbReference type="PIRSF" id="PIRSF015034">
    <property type="entry name" value="YacH"/>
    <property type="match status" value="1"/>
</dbReference>
<evidence type="ECO:0000313" key="3">
    <source>
        <dbReference type="EMBL" id="AGA66556.1"/>
    </source>
</evidence>
<evidence type="ECO:0000313" key="4">
    <source>
        <dbReference type="Proteomes" id="UP000010793"/>
    </source>
</evidence>
<protein>
    <submittedName>
        <fullName evidence="3">UvrB/UvrC protein</fullName>
    </submittedName>
</protein>
<keyword evidence="1" id="KW-0175">Coiled coil</keyword>